<organism evidence="1 2">
    <name type="scientific">Cupriavidus numazuensis</name>
    <dbReference type="NCBI Taxonomy" id="221992"/>
    <lineage>
        <taxon>Bacteria</taxon>
        <taxon>Pseudomonadati</taxon>
        <taxon>Pseudomonadota</taxon>
        <taxon>Betaproteobacteria</taxon>
        <taxon>Burkholderiales</taxon>
        <taxon>Burkholderiaceae</taxon>
        <taxon>Cupriavidus</taxon>
    </lineage>
</organism>
<keyword evidence="2" id="KW-1185">Reference proteome</keyword>
<protein>
    <recommendedName>
        <fullName evidence="3">Cellulose biosynthesis protein BcsS</fullName>
    </recommendedName>
</protein>
<evidence type="ECO:0000313" key="2">
    <source>
        <dbReference type="Proteomes" id="UP000672657"/>
    </source>
</evidence>
<accession>A0ABN7Q6Q6</accession>
<proteinExistence type="predicted"/>
<evidence type="ECO:0000313" key="1">
    <source>
        <dbReference type="EMBL" id="CAG2151571.1"/>
    </source>
</evidence>
<reference evidence="1 2" key="1">
    <citation type="submission" date="2021-03" db="EMBL/GenBank/DDBJ databases">
        <authorList>
            <person name="Peeters C."/>
        </authorList>
    </citation>
    <scope>NUCLEOTIDE SEQUENCE [LARGE SCALE GENOMIC DNA]</scope>
    <source>
        <strain evidence="1 2">LMG 26411</strain>
    </source>
</reference>
<dbReference type="EMBL" id="CAJPVI010000024">
    <property type="protein sequence ID" value="CAG2151571.1"/>
    <property type="molecule type" value="Genomic_DNA"/>
</dbReference>
<name>A0ABN7Q6Q6_9BURK</name>
<evidence type="ECO:0008006" key="3">
    <source>
        <dbReference type="Google" id="ProtNLM"/>
    </source>
</evidence>
<sequence length="206" mass="22227">MALLAAGVLHAQTQGPPAGAAAGLDTAEPWNFSAAAYWNMPRQGQSYASGIFGADHRQLHLEARANYEAMHSQSAFIGWTFSGGEKIHLSATPIVGVVAGEAHGPIAGLEASVGVGRLDYYLEAEYLPAHAGRSGYLYAWSELAYRPVEWIRLGIAMQRTRIYGGDRDIRPGGLLQLTVRNCTAGVYWFNPGADSQVVMLSLAFRF</sequence>
<comment type="caution">
    <text evidence="1">The sequence shown here is derived from an EMBL/GenBank/DDBJ whole genome shotgun (WGS) entry which is preliminary data.</text>
</comment>
<gene>
    <name evidence="1" type="ORF">LMG26411_03987</name>
</gene>
<dbReference type="Proteomes" id="UP000672657">
    <property type="component" value="Unassembled WGS sequence"/>
</dbReference>